<dbReference type="PROSITE" id="PS50878">
    <property type="entry name" value="RT_POL"/>
    <property type="match status" value="1"/>
</dbReference>
<dbReference type="SUPFAM" id="SSF56672">
    <property type="entry name" value="DNA/RNA polymerases"/>
    <property type="match status" value="1"/>
</dbReference>
<dbReference type="GO" id="GO:0003964">
    <property type="term" value="F:RNA-directed DNA polymerase activity"/>
    <property type="evidence" value="ECO:0007669"/>
    <property type="project" value="UniProtKB-KW"/>
</dbReference>
<dbReference type="InterPro" id="IPR043502">
    <property type="entry name" value="DNA/RNA_pol_sf"/>
</dbReference>
<dbReference type="PANTHER" id="PTHR33116:SF78">
    <property type="entry name" value="OS12G0587133 PROTEIN"/>
    <property type="match status" value="1"/>
</dbReference>
<keyword evidence="2" id="KW-0808">Transferase</keyword>
<reference evidence="2" key="1">
    <citation type="submission" date="2022-08" db="EMBL/GenBank/DDBJ databases">
        <authorList>
            <person name="Marques A."/>
        </authorList>
    </citation>
    <scope>NUCLEOTIDE SEQUENCE</scope>
    <source>
        <strain evidence="2">RhyPub2mFocal</strain>
        <tissue evidence="2">Leaves</tissue>
    </source>
</reference>
<sequence length="545" mass="62249">MMARELVSFFKRNKVPAVIYKVDFAKAFDTVSWTFLSNVLIERGFPPLWCGWVINLLKSSASALKVNGQLTDSFMHRRGLRQGDPLSPLLFIIVVDALQSFISNASPLLSGPVIIPPKALQFADDTLILMEALPRNLRVISAILSHFSQLSGLIINSQKSVFVPIALSQSEIQIAREILECSNGNFPLTYLGLPLSYRKPKKIHFLPLIRSLHDRLQGWKSKLLSLGGRLVMIKSVLTALPLHFMQVFKLPKWLLNEIEKICRAFLWKGSATCHGGKCLVNWDRCCLPKQCGGLGILHLQTQNDALLIKWLWKLVAERNSAWSTLIRTLYGTVDIEALSTVDRMSVALKEILLAKQFFLSSIEFHPGDDIPRWRWARKGAFTAKSAYSILRDPGMRSPYYNHLWKAKAPLKVKIFFWIALLDRLLTRENMHYKGWAVPRDCVLCQNNFETGLHLFAQCPFAGYVWNCFIHPGVSLQIGEKLCDVWLLNRQLLKTNYKDNWDTVWLAGAWNLWKMRCSVIFEGALADADEVIRKTIRDCKDWISYC</sequence>
<organism evidence="2 4">
    <name type="scientific">Rhynchospora pubera</name>
    <dbReference type="NCBI Taxonomy" id="906938"/>
    <lineage>
        <taxon>Eukaryota</taxon>
        <taxon>Viridiplantae</taxon>
        <taxon>Streptophyta</taxon>
        <taxon>Embryophyta</taxon>
        <taxon>Tracheophyta</taxon>
        <taxon>Spermatophyta</taxon>
        <taxon>Magnoliopsida</taxon>
        <taxon>Liliopsida</taxon>
        <taxon>Poales</taxon>
        <taxon>Cyperaceae</taxon>
        <taxon>Cyperoideae</taxon>
        <taxon>Rhynchosporeae</taxon>
        <taxon>Rhynchospora</taxon>
    </lineage>
</organism>
<evidence type="ECO:0000313" key="2">
    <source>
        <dbReference type="EMBL" id="KAJ4787764.1"/>
    </source>
</evidence>
<name>A0AAV8F7X7_9POAL</name>
<proteinExistence type="predicted"/>
<keyword evidence="2" id="KW-0695">RNA-directed DNA polymerase</keyword>
<feature type="domain" description="Reverse transcriptase" evidence="1">
    <location>
        <begin position="1"/>
        <end position="195"/>
    </location>
</feature>
<dbReference type="Pfam" id="PF13966">
    <property type="entry name" value="zf-RVT"/>
    <property type="match status" value="1"/>
</dbReference>
<dbReference type="CDD" id="cd01650">
    <property type="entry name" value="RT_nLTR_like"/>
    <property type="match status" value="1"/>
</dbReference>
<dbReference type="AlphaFoldDB" id="A0AAV8F7X7"/>
<dbReference type="InterPro" id="IPR026960">
    <property type="entry name" value="RVT-Znf"/>
</dbReference>
<dbReference type="Proteomes" id="UP001140206">
    <property type="component" value="Chromosome 1"/>
</dbReference>
<dbReference type="Pfam" id="PF00078">
    <property type="entry name" value="RVT_1"/>
    <property type="match status" value="1"/>
</dbReference>
<dbReference type="EMBL" id="JAMFTS010000002">
    <property type="protein sequence ID" value="KAJ4787764.1"/>
    <property type="molecule type" value="Genomic_DNA"/>
</dbReference>
<dbReference type="InterPro" id="IPR000477">
    <property type="entry name" value="RT_dom"/>
</dbReference>
<accession>A0AAV8F7X7</accession>
<dbReference type="Proteomes" id="UP001140206">
    <property type="component" value="Chromosome 2"/>
</dbReference>
<dbReference type="EMBL" id="JAMFTS010000001">
    <property type="protein sequence ID" value="KAJ4816138.1"/>
    <property type="molecule type" value="Genomic_DNA"/>
</dbReference>
<keyword evidence="4" id="KW-1185">Reference proteome</keyword>
<dbReference type="PANTHER" id="PTHR33116">
    <property type="entry name" value="REVERSE TRANSCRIPTASE ZINC-BINDING DOMAIN-CONTAINING PROTEIN-RELATED-RELATED"/>
    <property type="match status" value="1"/>
</dbReference>
<keyword evidence="2" id="KW-0548">Nucleotidyltransferase</keyword>
<comment type="caution">
    <text evidence="2">The sequence shown here is derived from an EMBL/GenBank/DDBJ whole genome shotgun (WGS) entry which is preliminary data.</text>
</comment>
<gene>
    <name evidence="3" type="ORF">LUZ62_028704</name>
    <name evidence="2" type="ORF">LUZ62_039010</name>
</gene>
<evidence type="ECO:0000313" key="3">
    <source>
        <dbReference type="EMBL" id="KAJ4816138.1"/>
    </source>
</evidence>
<protein>
    <submittedName>
        <fullName evidence="2">RNA-directed DNA polymerase (Reverse transcriptase)-related family protein</fullName>
    </submittedName>
</protein>
<evidence type="ECO:0000259" key="1">
    <source>
        <dbReference type="PROSITE" id="PS50878"/>
    </source>
</evidence>
<evidence type="ECO:0000313" key="4">
    <source>
        <dbReference type="Proteomes" id="UP001140206"/>
    </source>
</evidence>